<dbReference type="InterPro" id="IPR011055">
    <property type="entry name" value="Dup_hybrid_motif"/>
</dbReference>
<feature type="domain" description="Csd3-like second N-terminal" evidence="11">
    <location>
        <begin position="153"/>
        <end position="272"/>
    </location>
</feature>
<evidence type="ECO:0000256" key="1">
    <source>
        <dbReference type="ARBA" id="ARBA00001947"/>
    </source>
</evidence>
<dbReference type="HOGENOM" id="CLU_026846_3_2_6"/>
<evidence type="ECO:0000259" key="10">
    <source>
        <dbReference type="Pfam" id="PF04225"/>
    </source>
</evidence>
<dbReference type="InterPro" id="IPR016047">
    <property type="entry name" value="M23ase_b-sheet_dom"/>
</dbReference>
<dbReference type="GO" id="GO:0006508">
    <property type="term" value="P:proteolysis"/>
    <property type="evidence" value="ECO:0007669"/>
    <property type="project" value="UniProtKB-KW"/>
</dbReference>
<evidence type="ECO:0000256" key="3">
    <source>
        <dbReference type="ARBA" id="ARBA00022670"/>
    </source>
</evidence>
<protein>
    <submittedName>
        <fullName evidence="12">Peptidase, M23B family. By similarity</fullName>
    </submittedName>
</protein>
<dbReference type="Proteomes" id="UP000032749">
    <property type="component" value="Chromosome"/>
</dbReference>
<dbReference type="InterPro" id="IPR050570">
    <property type="entry name" value="Cell_wall_metabolism_enzyme"/>
</dbReference>
<proteinExistence type="predicted"/>
<sequence length="433" mass="48929">MAVLGQWRYFPKTHIAAISLLTIFVIFAIGKNTNVPQKREVQTLIVNSATLDTQLEEIEVWEQTELKAGDNLSRVFTRYSLSAADALAIASSAPKRVLNLQPGQIIKWQSSESNNVTRMRIETSPLIAHVFERAIDGDYEYKLDEKVADRRPKFAHAMINSSLFLDGAKQDIPQSTLIELAGLFGWDIDFALDIRPGDEFSLIYEELYLDGERIGFGNILIANFVNRGREITAIRYEDGKGDAQYYDPSGHSMRKEFLRNPIDFARISSRFNLKRKHPVLNKFRAHRGTDYAARTGTPIKSTGDGKVIFAGRKGGFGNCVIVQHGSRYQTLYAHMSKFNRSARKGRRVKQGQVIGYVGSTGLATGPHLHFEFRVDGVHRDSLRIKLPKSRSIGKDQKELYKAKSERMIEWLKSQRDTQLASDDSLSLAKISEQ</sequence>
<evidence type="ECO:0000259" key="11">
    <source>
        <dbReference type="Pfam" id="PF19425"/>
    </source>
</evidence>
<keyword evidence="13" id="KW-1185">Reference proteome</keyword>
<dbReference type="GO" id="GO:0042834">
    <property type="term" value="F:peptidoglycan binding"/>
    <property type="evidence" value="ECO:0007669"/>
    <property type="project" value="InterPro"/>
</dbReference>
<evidence type="ECO:0000259" key="9">
    <source>
        <dbReference type="Pfam" id="PF01551"/>
    </source>
</evidence>
<dbReference type="EMBL" id="FO203512">
    <property type="protein sequence ID" value="CCK74400.1"/>
    <property type="molecule type" value="Genomic_DNA"/>
</dbReference>
<dbReference type="GO" id="GO:0004222">
    <property type="term" value="F:metalloendopeptidase activity"/>
    <property type="evidence" value="ECO:0007669"/>
    <property type="project" value="TreeGrafter"/>
</dbReference>
<evidence type="ECO:0000313" key="12">
    <source>
        <dbReference type="EMBL" id="CCK74400.1"/>
    </source>
</evidence>
<dbReference type="PANTHER" id="PTHR21666:SF288">
    <property type="entry name" value="CELL DIVISION PROTEIN YTFB"/>
    <property type="match status" value="1"/>
</dbReference>
<keyword evidence="8" id="KW-0472">Membrane</keyword>
<dbReference type="KEGG" id="oai:OLEAN_C02240"/>
<dbReference type="Pfam" id="PF19425">
    <property type="entry name" value="Csd3_N2"/>
    <property type="match status" value="1"/>
</dbReference>
<evidence type="ECO:0000256" key="8">
    <source>
        <dbReference type="SAM" id="Phobius"/>
    </source>
</evidence>
<dbReference type="STRING" id="698738.OLEAN_C02240"/>
<comment type="cofactor">
    <cofactor evidence="1">
        <name>Zn(2+)</name>
        <dbReference type="ChEBI" id="CHEBI:29105"/>
    </cofactor>
</comment>
<feature type="domain" description="Opacity-associated protein A LysM-like" evidence="10">
    <location>
        <begin position="61"/>
        <end position="142"/>
    </location>
</feature>
<evidence type="ECO:0000256" key="5">
    <source>
        <dbReference type="ARBA" id="ARBA00022801"/>
    </source>
</evidence>
<feature type="domain" description="M23ase beta-sheet core" evidence="9">
    <location>
        <begin position="285"/>
        <end position="380"/>
    </location>
</feature>
<evidence type="ECO:0000256" key="2">
    <source>
        <dbReference type="ARBA" id="ARBA00004196"/>
    </source>
</evidence>
<dbReference type="PANTHER" id="PTHR21666">
    <property type="entry name" value="PEPTIDASE-RELATED"/>
    <property type="match status" value="1"/>
</dbReference>
<evidence type="ECO:0000256" key="4">
    <source>
        <dbReference type="ARBA" id="ARBA00022723"/>
    </source>
</evidence>
<dbReference type="CDD" id="cd12797">
    <property type="entry name" value="M23_peptidase"/>
    <property type="match status" value="1"/>
</dbReference>
<dbReference type="InterPro" id="IPR007340">
    <property type="entry name" value="LysM_Opacity-associatedA"/>
</dbReference>
<dbReference type="Pfam" id="PF01551">
    <property type="entry name" value="Peptidase_M23"/>
    <property type="match status" value="1"/>
</dbReference>
<feature type="transmembrane region" description="Helical" evidence="8">
    <location>
        <begin position="12"/>
        <end position="30"/>
    </location>
</feature>
<keyword evidence="4" id="KW-0479">Metal-binding</keyword>
<organism evidence="12 13">
    <name type="scientific">Oleispira antarctica RB-8</name>
    <dbReference type="NCBI Taxonomy" id="698738"/>
    <lineage>
        <taxon>Bacteria</taxon>
        <taxon>Pseudomonadati</taxon>
        <taxon>Pseudomonadota</taxon>
        <taxon>Gammaproteobacteria</taxon>
        <taxon>Oceanospirillales</taxon>
        <taxon>Oceanospirillaceae</taxon>
        <taxon>Oleispira</taxon>
    </lineage>
</organism>
<dbReference type="GO" id="GO:0030313">
    <property type="term" value="C:cell envelope"/>
    <property type="evidence" value="ECO:0007669"/>
    <property type="project" value="UniProtKB-SubCell"/>
</dbReference>
<dbReference type="FunFam" id="2.70.70.10:FF:000002">
    <property type="entry name" value="Murein DD-endopeptidase MepM"/>
    <property type="match status" value="1"/>
</dbReference>
<dbReference type="InterPro" id="IPR045834">
    <property type="entry name" value="Csd3_N2"/>
</dbReference>
<accession>R4YJV1</accession>
<dbReference type="SUPFAM" id="SSF51261">
    <property type="entry name" value="Duplicated hybrid motif"/>
    <property type="match status" value="1"/>
</dbReference>
<evidence type="ECO:0000256" key="7">
    <source>
        <dbReference type="ARBA" id="ARBA00023049"/>
    </source>
</evidence>
<name>R4YJV1_OLEAN</name>
<keyword evidence="5" id="KW-0378">Hydrolase</keyword>
<dbReference type="Pfam" id="PF04225">
    <property type="entry name" value="LysM_OapA"/>
    <property type="match status" value="1"/>
</dbReference>
<dbReference type="Gene3D" id="2.70.70.10">
    <property type="entry name" value="Glucose Permease (Domain IIA)"/>
    <property type="match status" value="1"/>
</dbReference>
<comment type="subcellular location">
    <subcellularLocation>
        <location evidence="2">Cell envelope</location>
    </subcellularLocation>
</comment>
<dbReference type="PATRIC" id="fig|698738.3.peg.233"/>
<dbReference type="GO" id="GO:0046872">
    <property type="term" value="F:metal ion binding"/>
    <property type="evidence" value="ECO:0007669"/>
    <property type="project" value="UniProtKB-KW"/>
</dbReference>
<evidence type="ECO:0000256" key="6">
    <source>
        <dbReference type="ARBA" id="ARBA00022833"/>
    </source>
</evidence>
<evidence type="ECO:0000313" key="13">
    <source>
        <dbReference type="Proteomes" id="UP000032749"/>
    </source>
</evidence>
<keyword evidence="8" id="KW-0812">Transmembrane</keyword>
<keyword evidence="8" id="KW-1133">Transmembrane helix</keyword>
<dbReference type="Gene3D" id="3.10.450.350">
    <property type="match status" value="2"/>
</dbReference>
<keyword evidence="7" id="KW-0482">Metalloprotease</keyword>
<dbReference type="AlphaFoldDB" id="R4YJV1"/>
<gene>
    <name evidence="12" type="ORF">OLEAN_C02240</name>
</gene>
<reference evidence="12 13" key="1">
    <citation type="journal article" date="2013" name="Nat. Commun.">
        <title>Genome sequence and functional genomic analysis of the oil-degrading bacterium Oleispira antarctica.</title>
        <authorList>
            <person name="Kube M."/>
            <person name="Chernikova T.N."/>
            <person name="Al-Ramahi Y."/>
            <person name="Beloqui A."/>
            <person name="Lopez-Cortez N."/>
            <person name="Guazzaroni M.E."/>
            <person name="Heipieper H.J."/>
            <person name="Klages S."/>
            <person name="Kotsyurbenko O.R."/>
            <person name="Langer I."/>
            <person name="Nechitaylo T.Y."/>
            <person name="Lunsdorf H."/>
            <person name="Fernandez M."/>
            <person name="Juarez S."/>
            <person name="Ciordia S."/>
            <person name="Singer A."/>
            <person name="Kagan O."/>
            <person name="Egorova O."/>
            <person name="Petit P.A."/>
            <person name="Stogios P."/>
            <person name="Kim Y."/>
            <person name="Tchigvintsev A."/>
            <person name="Flick R."/>
            <person name="Denaro R."/>
            <person name="Genovese M."/>
            <person name="Albar J.P."/>
            <person name="Reva O.N."/>
            <person name="Martinez-Gomariz M."/>
            <person name="Tran H."/>
            <person name="Ferrer M."/>
            <person name="Savchenko A."/>
            <person name="Yakunin A.F."/>
            <person name="Yakimov M.M."/>
            <person name="Golyshina O.V."/>
            <person name="Reinhardt R."/>
            <person name="Golyshin P.N."/>
        </authorList>
    </citation>
    <scope>NUCLEOTIDE SEQUENCE [LARGE SCALE GENOMIC DNA]</scope>
</reference>
<dbReference type="OrthoDB" id="9805070at2"/>
<keyword evidence="3" id="KW-0645">Protease</keyword>
<keyword evidence="6" id="KW-0862">Zinc</keyword>